<keyword evidence="1 2" id="KW-1015">Disulfide bond</keyword>
<dbReference type="Pfam" id="PF00057">
    <property type="entry name" value="Ldl_recept_a"/>
    <property type="match status" value="1"/>
</dbReference>
<dbReference type="SMART" id="SM00192">
    <property type="entry name" value="LDLa"/>
    <property type="match status" value="2"/>
</dbReference>
<dbReference type="PROSITE" id="PS01209">
    <property type="entry name" value="LDLRA_1"/>
    <property type="match status" value="1"/>
</dbReference>
<organism evidence="4 5">
    <name type="scientific">Caerostris extrusa</name>
    <name type="common">Bark spider</name>
    <name type="synonym">Caerostris bankana</name>
    <dbReference type="NCBI Taxonomy" id="172846"/>
    <lineage>
        <taxon>Eukaryota</taxon>
        <taxon>Metazoa</taxon>
        <taxon>Ecdysozoa</taxon>
        <taxon>Arthropoda</taxon>
        <taxon>Chelicerata</taxon>
        <taxon>Arachnida</taxon>
        <taxon>Araneae</taxon>
        <taxon>Araneomorphae</taxon>
        <taxon>Entelegynae</taxon>
        <taxon>Araneoidea</taxon>
        <taxon>Araneidae</taxon>
        <taxon>Caerostris</taxon>
    </lineage>
</organism>
<name>A0AAV4MX56_CAEEX</name>
<dbReference type="SUPFAM" id="SSF49899">
    <property type="entry name" value="Concanavalin A-like lectins/glucanases"/>
    <property type="match status" value="5"/>
</dbReference>
<evidence type="ECO:0000256" key="2">
    <source>
        <dbReference type="PROSITE-ProRule" id="PRU00124"/>
    </source>
</evidence>
<dbReference type="Gene3D" id="2.60.120.200">
    <property type="match status" value="5"/>
</dbReference>
<dbReference type="Pfam" id="PF00629">
    <property type="entry name" value="MAM"/>
    <property type="match status" value="5"/>
</dbReference>
<accession>A0AAV4MX56</accession>
<dbReference type="InterPro" id="IPR002172">
    <property type="entry name" value="LDrepeatLR_classA_rpt"/>
</dbReference>
<dbReference type="AlphaFoldDB" id="A0AAV4MX56"/>
<feature type="disulfide bond" evidence="2">
    <location>
        <begin position="126"/>
        <end position="144"/>
    </location>
</feature>
<evidence type="ECO:0000259" key="3">
    <source>
        <dbReference type="PROSITE" id="PS50060"/>
    </source>
</evidence>
<evidence type="ECO:0000313" key="4">
    <source>
        <dbReference type="EMBL" id="GIX75942.1"/>
    </source>
</evidence>
<protein>
    <submittedName>
        <fullName evidence="4">MAM and LDL-receptor class A domain-containing protein 2</fullName>
    </submittedName>
</protein>
<dbReference type="SUPFAM" id="SSF57424">
    <property type="entry name" value="LDL receptor-like module"/>
    <property type="match status" value="2"/>
</dbReference>
<feature type="disulfide bond" evidence="2">
    <location>
        <begin position="313"/>
        <end position="328"/>
    </location>
</feature>
<dbReference type="GO" id="GO:0016020">
    <property type="term" value="C:membrane"/>
    <property type="evidence" value="ECO:0007669"/>
    <property type="project" value="InterPro"/>
</dbReference>
<proteinExistence type="predicted"/>
<dbReference type="PANTHER" id="PTHR23282">
    <property type="entry name" value="APICAL ENDOSOMAL GLYCOPROTEIN PRECURSOR"/>
    <property type="match status" value="1"/>
</dbReference>
<dbReference type="Proteomes" id="UP001054945">
    <property type="component" value="Unassembled WGS sequence"/>
</dbReference>
<comment type="caution">
    <text evidence="4">The sequence shown here is derived from an EMBL/GenBank/DDBJ whole genome shotgun (WGS) entry which is preliminary data.</text>
</comment>
<dbReference type="PRINTS" id="PR00261">
    <property type="entry name" value="LDLRECEPTOR"/>
</dbReference>
<feature type="domain" description="MAM" evidence="3">
    <location>
        <begin position="329"/>
        <end position="450"/>
    </location>
</feature>
<dbReference type="CDD" id="cd06263">
    <property type="entry name" value="MAM"/>
    <property type="match status" value="2"/>
</dbReference>
<keyword evidence="5" id="KW-1185">Reference proteome</keyword>
<dbReference type="CDD" id="cd00112">
    <property type="entry name" value="LDLa"/>
    <property type="match status" value="2"/>
</dbReference>
<dbReference type="Gene3D" id="4.10.400.10">
    <property type="entry name" value="Low-density Lipoprotein Receptor"/>
    <property type="match status" value="2"/>
</dbReference>
<comment type="caution">
    <text evidence="2">Lacks conserved residue(s) required for the propagation of feature annotation.</text>
</comment>
<dbReference type="InterPro" id="IPR051560">
    <property type="entry name" value="MAM_domain-containing"/>
</dbReference>
<dbReference type="PROSITE" id="PS50060">
    <property type="entry name" value="MAM_2"/>
    <property type="match status" value="5"/>
</dbReference>
<dbReference type="InterPro" id="IPR023415">
    <property type="entry name" value="LDLR_class-A_CS"/>
</dbReference>
<feature type="domain" description="MAM" evidence="3">
    <location>
        <begin position="464"/>
        <end position="556"/>
    </location>
</feature>
<reference evidence="4 5" key="1">
    <citation type="submission" date="2021-06" db="EMBL/GenBank/DDBJ databases">
        <title>Caerostris extrusa draft genome.</title>
        <authorList>
            <person name="Kono N."/>
            <person name="Arakawa K."/>
        </authorList>
    </citation>
    <scope>NUCLEOTIDE SEQUENCE [LARGE SCALE GENOMIC DNA]</scope>
</reference>
<feature type="disulfide bond" evidence="2">
    <location>
        <begin position="119"/>
        <end position="131"/>
    </location>
</feature>
<dbReference type="EMBL" id="BPLR01020210">
    <property type="protein sequence ID" value="GIX75942.1"/>
    <property type="molecule type" value="Genomic_DNA"/>
</dbReference>
<feature type="domain" description="MAM" evidence="3">
    <location>
        <begin position="1"/>
        <end position="112"/>
    </location>
</feature>
<dbReference type="SMART" id="SM00137">
    <property type="entry name" value="MAM"/>
    <property type="match status" value="1"/>
</dbReference>
<dbReference type="PANTHER" id="PTHR23282:SF101">
    <property type="entry name" value="MAM DOMAIN-CONTAINING PROTEIN"/>
    <property type="match status" value="1"/>
</dbReference>
<evidence type="ECO:0000256" key="1">
    <source>
        <dbReference type="ARBA" id="ARBA00023157"/>
    </source>
</evidence>
<dbReference type="InterPro" id="IPR036055">
    <property type="entry name" value="LDL_receptor-like_sf"/>
</dbReference>
<sequence length="717" mass="82049">MLVDPRPYYSWQQSSLASPEKQFKKSYASCVMNFYFLHRSGSGATIQVRKRIGSSTLATVWERNGIRGDGWQLGKAYLGTTEQPFTIEFVHQSSYEQTYVAIDDISFSDCNMTVYREKCGSKEFRCENGRCVSRYVLCDQTDDCGDRSDEDTKICSSYPKPCTFETNGDCEWTVKGKARNYWYIYYASSSRGRGNSGPLVDHTKGIDSSGKYLVLKRYYNDYKYYQSFYHSPNYEVSGENYCSLRFYYYMHGAEDANLKVHTETEKDGWSWKERFNELGSLGQNWNRAVINLRNNESKCENGQPLCIPKTKVCDFIFDCSDKSDERNCGPCTFEKDFCGWQNQSPGGFAWMFKNASDLNGYGPKMDHKNSTTGSYAYVSEVLGYSNRPAVLASPTLPPISSHCVMAFFGLYTDPGKFYVDSKSNNFWDYTTLWTIPEDIEKGWNLFEIKLRAWSYHGTVVRFNTDCNFDDDSSGNGFCFWTQSSITGVAKWKRGKGTTERNFTGPTSDHTTGHGYYLYYDNTKSGTFSTAYLSSPTLPMNSPEGSCFSFWYHMYGQHVGTFAVDRLYHKVSASSGWGTENNIAIDDFKMIDGPCPRTAYCDFETNFCGWNSTFEGLAGWNRTQGSGNWSVEKPSVDHTTNTEFGYFIYMPYQRRGDLARLESPLYKNYGDMCVKFWYNMFGNDIGSLAVYQRTTQEGRLENLKSLWKNRVIMLVGGS</sequence>
<dbReference type="InterPro" id="IPR000998">
    <property type="entry name" value="MAM_dom"/>
</dbReference>
<evidence type="ECO:0000313" key="5">
    <source>
        <dbReference type="Proteomes" id="UP001054945"/>
    </source>
</evidence>
<feature type="domain" description="MAM" evidence="3">
    <location>
        <begin position="598"/>
        <end position="706"/>
    </location>
</feature>
<gene>
    <name evidence="4" type="ORF">CEXT_626441</name>
</gene>
<feature type="domain" description="MAM" evidence="3">
    <location>
        <begin position="160"/>
        <end position="298"/>
    </location>
</feature>
<dbReference type="InterPro" id="IPR013320">
    <property type="entry name" value="ConA-like_dom_sf"/>
</dbReference>
<dbReference type="PROSITE" id="PS50068">
    <property type="entry name" value="LDLRA_2"/>
    <property type="match status" value="2"/>
</dbReference>